<proteinExistence type="predicted"/>
<feature type="transmembrane region" description="Helical" evidence="7">
    <location>
        <begin position="228"/>
        <end position="255"/>
    </location>
</feature>
<evidence type="ECO:0000256" key="2">
    <source>
        <dbReference type="ARBA" id="ARBA00022448"/>
    </source>
</evidence>
<dbReference type="GO" id="GO:0005886">
    <property type="term" value="C:plasma membrane"/>
    <property type="evidence" value="ECO:0007669"/>
    <property type="project" value="UniProtKB-SubCell"/>
</dbReference>
<accession>A0A7C8BSU7</accession>
<protein>
    <submittedName>
        <fullName evidence="9">MFS transporter</fullName>
    </submittedName>
</protein>
<dbReference type="CDD" id="cd06173">
    <property type="entry name" value="MFS_MefA_like"/>
    <property type="match status" value="1"/>
</dbReference>
<evidence type="ECO:0000259" key="8">
    <source>
        <dbReference type="PROSITE" id="PS50850"/>
    </source>
</evidence>
<feature type="transmembrane region" description="Helical" evidence="7">
    <location>
        <begin position="49"/>
        <end position="68"/>
    </location>
</feature>
<feature type="transmembrane region" description="Helical" evidence="7">
    <location>
        <begin position="378"/>
        <end position="400"/>
    </location>
</feature>
<keyword evidence="2" id="KW-0813">Transport</keyword>
<comment type="subcellular location">
    <subcellularLocation>
        <location evidence="1">Cell membrane</location>
        <topology evidence="1">Multi-pass membrane protein</topology>
    </subcellularLocation>
</comment>
<keyword evidence="10" id="KW-1185">Reference proteome</keyword>
<evidence type="ECO:0000256" key="5">
    <source>
        <dbReference type="ARBA" id="ARBA00022989"/>
    </source>
</evidence>
<dbReference type="PROSITE" id="PS50850">
    <property type="entry name" value="MFS"/>
    <property type="match status" value="1"/>
</dbReference>
<dbReference type="RefSeq" id="WP_158035225.1">
    <property type="nucleotide sequence ID" value="NZ_BAAAZV010000007.1"/>
</dbReference>
<organism evidence="9 10">
    <name type="scientific">Pseudoclavibacter caeni</name>
    <dbReference type="NCBI Taxonomy" id="908846"/>
    <lineage>
        <taxon>Bacteria</taxon>
        <taxon>Bacillati</taxon>
        <taxon>Actinomycetota</taxon>
        <taxon>Actinomycetes</taxon>
        <taxon>Micrococcales</taxon>
        <taxon>Microbacteriaceae</taxon>
        <taxon>Pseudoclavibacter</taxon>
    </lineage>
</organism>
<feature type="transmembrane region" description="Helical" evidence="7">
    <location>
        <begin position="80"/>
        <end position="101"/>
    </location>
</feature>
<dbReference type="EMBL" id="WBKA01000001">
    <property type="protein sequence ID" value="KAB1633446.1"/>
    <property type="molecule type" value="Genomic_DNA"/>
</dbReference>
<dbReference type="InterPro" id="IPR010290">
    <property type="entry name" value="TM_effector"/>
</dbReference>
<feature type="transmembrane region" description="Helical" evidence="7">
    <location>
        <begin position="12"/>
        <end position="29"/>
    </location>
</feature>
<feature type="domain" description="Major facilitator superfamily (MFS) profile" evidence="8">
    <location>
        <begin position="1"/>
        <end position="404"/>
    </location>
</feature>
<evidence type="ECO:0000313" key="9">
    <source>
        <dbReference type="EMBL" id="KAB1633446.1"/>
    </source>
</evidence>
<dbReference type="AlphaFoldDB" id="A0A7C8BSU7"/>
<name>A0A7C8BSU7_9MICO</name>
<evidence type="ECO:0000256" key="7">
    <source>
        <dbReference type="SAM" id="Phobius"/>
    </source>
</evidence>
<keyword evidence="5 7" id="KW-1133">Transmembrane helix</keyword>
<evidence type="ECO:0000256" key="1">
    <source>
        <dbReference type="ARBA" id="ARBA00004651"/>
    </source>
</evidence>
<dbReference type="Proteomes" id="UP000481339">
    <property type="component" value="Unassembled WGS sequence"/>
</dbReference>
<dbReference type="InterPro" id="IPR036259">
    <property type="entry name" value="MFS_trans_sf"/>
</dbReference>
<evidence type="ECO:0000256" key="3">
    <source>
        <dbReference type="ARBA" id="ARBA00022475"/>
    </source>
</evidence>
<dbReference type="SUPFAM" id="SSF103473">
    <property type="entry name" value="MFS general substrate transporter"/>
    <property type="match status" value="1"/>
</dbReference>
<evidence type="ECO:0000313" key="10">
    <source>
        <dbReference type="Proteomes" id="UP000481339"/>
    </source>
</evidence>
<keyword evidence="4 7" id="KW-0812">Transmembrane</keyword>
<dbReference type="Pfam" id="PF05977">
    <property type="entry name" value="MFS_3"/>
    <property type="match status" value="1"/>
</dbReference>
<feature type="transmembrane region" description="Helical" evidence="7">
    <location>
        <begin position="288"/>
        <end position="308"/>
    </location>
</feature>
<sequence length="461" mass="48686">MSAVFRSLAVRNYRYWFAGALVSNIGAWMQRTAQDWIVLTELTDHDAAAVGVVTALQLGPQLVLTPVAGMVNDRFDRRRVLLVTQALMGVLAFLLGAFVLLGHPTLWHLYGFALALGIVSAFDTPVRQTFVSDLVPRDLVGNAVALNSTSFNLSRLAGPAIAGLLVAAVGSGWVFLINGVTFVAVIAAVLAIRPDELIGSGAPRARTTRRVGFLDGLRYLRDRSDLRLVMVMVFIISTLGLNFPVVLSAMVTLTFHQQAEVYGVMSSVMGVGSLTGALLSAARSRPRLRTIVGGALGFGLASIGAAVAPGLGTFAIALVVQGMFVLTILASANGFVQLGCAPAVRGRVMAVYMAVLMGGTPIGAPFAGWVANTFGPRWAMGVSAIAGLSAVGVAAWWLFLTRGGRLHRDPEGGLRHPLVLDLPDEPGATPEPITQPIATMTTEIAVIDTDALRGRRRGDPR</sequence>
<feature type="transmembrane region" description="Helical" evidence="7">
    <location>
        <begin position="314"/>
        <end position="336"/>
    </location>
</feature>
<feature type="transmembrane region" description="Helical" evidence="7">
    <location>
        <begin position="348"/>
        <end position="372"/>
    </location>
</feature>
<keyword evidence="3" id="KW-1003">Cell membrane</keyword>
<reference evidence="9 10" key="1">
    <citation type="submission" date="2019-09" db="EMBL/GenBank/DDBJ databases">
        <title>Phylogeny of genus Pseudoclavibacter and closely related genus.</title>
        <authorList>
            <person name="Li Y."/>
        </authorList>
    </citation>
    <scope>NUCLEOTIDE SEQUENCE [LARGE SCALE GENOMIC DNA]</scope>
    <source>
        <strain evidence="9 10">JCM 16921</strain>
    </source>
</reference>
<gene>
    <name evidence="9" type="ORF">F8O02_00425</name>
</gene>
<evidence type="ECO:0000256" key="4">
    <source>
        <dbReference type="ARBA" id="ARBA00022692"/>
    </source>
</evidence>
<comment type="caution">
    <text evidence="9">The sequence shown here is derived from an EMBL/GenBank/DDBJ whole genome shotgun (WGS) entry which is preliminary data.</text>
</comment>
<dbReference type="PANTHER" id="PTHR23513:SF11">
    <property type="entry name" value="STAPHYLOFERRIN A TRANSPORTER"/>
    <property type="match status" value="1"/>
</dbReference>
<dbReference type="Gene3D" id="1.20.1250.20">
    <property type="entry name" value="MFS general substrate transporter like domains"/>
    <property type="match status" value="2"/>
</dbReference>
<dbReference type="PANTHER" id="PTHR23513">
    <property type="entry name" value="INTEGRAL MEMBRANE EFFLUX PROTEIN-RELATED"/>
    <property type="match status" value="1"/>
</dbReference>
<dbReference type="OrthoDB" id="9775268at2"/>
<dbReference type="InterPro" id="IPR020846">
    <property type="entry name" value="MFS_dom"/>
</dbReference>
<dbReference type="GO" id="GO:0022857">
    <property type="term" value="F:transmembrane transporter activity"/>
    <property type="evidence" value="ECO:0007669"/>
    <property type="project" value="InterPro"/>
</dbReference>
<keyword evidence="6 7" id="KW-0472">Membrane</keyword>
<evidence type="ECO:0000256" key="6">
    <source>
        <dbReference type="ARBA" id="ARBA00023136"/>
    </source>
</evidence>
<feature type="transmembrane region" description="Helical" evidence="7">
    <location>
        <begin position="261"/>
        <end position="281"/>
    </location>
</feature>